<comment type="caution">
    <text evidence="2">The sequence shown here is derived from an EMBL/GenBank/DDBJ whole genome shotgun (WGS) entry which is preliminary data.</text>
</comment>
<evidence type="ECO:0000313" key="3">
    <source>
        <dbReference type="Proteomes" id="UP000310597"/>
    </source>
</evidence>
<dbReference type="RefSeq" id="WP_136908447.1">
    <property type="nucleotide sequence ID" value="NZ_SWJZ01000081.1"/>
</dbReference>
<organism evidence="2 3">
    <name type="scientific">Rhodobacter capsulatus</name>
    <name type="common">Rhodopseudomonas capsulata</name>
    <dbReference type="NCBI Taxonomy" id="1061"/>
    <lineage>
        <taxon>Bacteria</taxon>
        <taxon>Pseudomonadati</taxon>
        <taxon>Pseudomonadota</taxon>
        <taxon>Alphaproteobacteria</taxon>
        <taxon>Rhodobacterales</taxon>
        <taxon>Rhodobacter group</taxon>
        <taxon>Rhodobacter</taxon>
    </lineage>
</organism>
<dbReference type="Proteomes" id="UP000310597">
    <property type="component" value="Unassembled WGS sequence"/>
</dbReference>
<protein>
    <submittedName>
        <fullName evidence="2">Uncharacterized protein</fullName>
    </submittedName>
</protein>
<dbReference type="OrthoDB" id="9987915at2"/>
<name>A0A4U1JMI6_RHOCA</name>
<keyword evidence="1" id="KW-0175">Coiled coil</keyword>
<feature type="coiled-coil region" evidence="1">
    <location>
        <begin position="62"/>
        <end position="99"/>
    </location>
</feature>
<gene>
    <name evidence="2" type="ORF">FBT96_16240</name>
</gene>
<dbReference type="EMBL" id="SWJZ01000081">
    <property type="protein sequence ID" value="TKD15604.1"/>
    <property type="molecule type" value="Genomic_DNA"/>
</dbReference>
<accession>A0A4U1JMI6</accession>
<evidence type="ECO:0000256" key="1">
    <source>
        <dbReference type="SAM" id="Coils"/>
    </source>
</evidence>
<proteinExistence type="predicted"/>
<evidence type="ECO:0000313" key="2">
    <source>
        <dbReference type="EMBL" id="TKD15604.1"/>
    </source>
</evidence>
<dbReference type="AlphaFoldDB" id="A0A4U1JMI6"/>
<reference evidence="2 3" key="1">
    <citation type="submission" date="2019-04" db="EMBL/GenBank/DDBJ databases">
        <title>Draft Whole-Genome sequence of the purple photosynthetic bacterium Rhodobacter capsulatus SP108 with an indigenous class A beta-lactamase.</title>
        <authorList>
            <person name="Robertson S."/>
            <person name="Meyer T.E."/>
            <person name="Kyndt J.A."/>
        </authorList>
    </citation>
    <scope>NUCLEOTIDE SEQUENCE [LARGE SCALE GENOMIC DNA]</scope>
    <source>
        <strain evidence="2 3">SP108</strain>
    </source>
</reference>
<sequence>MQPNTTDDISLSDFSTQVDDTYHAFRAFNFLIDHLFEYAPGGVSSTIGYGIGQLLRRQVDDLEDINSKVMQLMQHIRTEERRQDRVAAAEDRLREIMRREFGANPDVPQARISEVLAQMTEEATGEIDAPAKAARQKGR</sequence>